<protein>
    <submittedName>
        <fullName evidence="4">Soluble lytic murein transglycosylase</fullName>
        <ecNumber evidence="4">4.2.2.-</ecNumber>
    </submittedName>
</protein>
<dbReference type="InterPro" id="IPR008258">
    <property type="entry name" value="Transglycosylase_SLT_dom_1"/>
</dbReference>
<keyword evidence="4" id="KW-0456">Lyase</keyword>
<comment type="similarity">
    <text evidence="1">Belongs to the transglycosylase Slt family.</text>
</comment>
<dbReference type="PANTHER" id="PTHR37423">
    <property type="entry name" value="SOLUBLE LYTIC MUREIN TRANSGLYCOSYLASE-RELATED"/>
    <property type="match status" value="1"/>
</dbReference>
<feature type="domain" description="Transglycosylase SLT" evidence="3">
    <location>
        <begin position="107"/>
        <end position="203"/>
    </location>
</feature>
<dbReference type="EC" id="4.2.2.-" evidence="4"/>
<name>A0ABM7DS96_9GAMM</name>
<accession>A0ABM7DS96</accession>
<keyword evidence="5" id="KW-1185">Reference proteome</keyword>
<sequence length="227" mass="25421">MSAQRTLLPILLLPALLGSVLAYGAENTDNKAKPKITARYSDQGTSSQTKVYRYEQPNGTTVFSDKAPANGKYEILLFDCYACNPRSKVNWRTIRLNRSYERDILLAAETYALEPALIRAVIHAESNFDPKAISRTGAVGLMQLMPGTAKDMGVRNAFLPQDNILGGSRYLSQMLERFKGNLNHALAAYNAGPTRVEEYRGIPPYPETKAYIERVNILLSRYRNLRT</sequence>
<evidence type="ECO:0000313" key="5">
    <source>
        <dbReference type="Proteomes" id="UP000278437"/>
    </source>
</evidence>
<dbReference type="Pfam" id="PF01464">
    <property type="entry name" value="SLT"/>
    <property type="match status" value="1"/>
</dbReference>
<feature type="signal peptide" evidence="2">
    <location>
        <begin position="1"/>
        <end position="24"/>
    </location>
</feature>
<dbReference type="SUPFAM" id="SSF53955">
    <property type="entry name" value="Lysozyme-like"/>
    <property type="match status" value="1"/>
</dbReference>
<evidence type="ECO:0000313" key="4">
    <source>
        <dbReference type="EMBL" id="AZQ12578.1"/>
    </source>
</evidence>
<evidence type="ECO:0000256" key="2">
    <source>
        <dbReference type="SAM" id="SignalP"/>
    </source>
</evidence>
<gene>
    <name evidence="4" type="primary">slt_2</name>
    <name evidence="4" type="ORF">STH12_03519</name>
</gene>
<feature type="chain" id="PRO_5047434186" evidence="2">
    <location>
        <begin position="25"/>
        <end position="227"/>
    </location>
</feature>
<dbReference type="EMBL" id="CP020373">
    <property type="protein sequence ID" value="AZQ12578.1"/>
    <property type="molecule type" value="Genomic_DNA"/>
</dbReference>
<organism evidence="4 5">
    <name type="scientific">Shewanella khirikhana</name>
    <dbReference type="NCBI Taxonomy" id="1965282"/>
    <lineage>
        <taxon>Bacteria</taxon>
        <taxon>Pseudomonadati</taxon>
        <taxon>Pseudomonadota</taxon>
        <taxon>Gammaproteobacteria</taxon>
        <taxon>Alteromonadales</taxon>
        <taxon>Shewanellaceae</taxon>
        <taxon>Shewanella</taxon>
    </lineage>
</organism>
<dbReference type="CDD" id="cd00254">
    <property type="entry name" value="LT-like"/>
    <property type="match status" value="1"/>
</dbReference>
<dbReference type="InterPro" id="IPR023346">
    <property type="entry name" value="Lysozyme-like_dom_sf"/>
</dbReference>
<proteinExistence type="inferred from homology"/>
<dbReference type="Proteomes" id="UP000278437">
    <property type="component" value="Chromosome"/>
</dbReference>
<dbReference type="PANTHER" id="PTHR37423:SF2">
    <property type="entry name" value="MEMBRANE-BOUND LYTIC MUREIN TRANSGLYCOSYLASE C"/>
    <property type="match status" value="1"/>
</dbReference>
<dbReference type="RefSeq" id="WP_126168745.1">
    <property type="nucleotide sequence ID" value="NZ_CP020373.1"/>
</dbReference>
<dbReference type="InterPro" id="IPR000189">
    <property type="entry name" value="Transglyc_AS"/>
</dbReference>
<reference evidence="5" key="1">
    <citation type="submission" date="2017-03" db="EMBL/GenBank/DDBJ databases">
        <title>Full genome sequence of a non-lethal Shewanella isolate that potentiates virulence of Vibio parahaemolyticus causing acute hepatopancreatic necrosis disease (AHPND) in shrimp.</title>
        <authorList>
            <person name="Prachumwat A."/>
            <person name="Sritunyalucksana K."/>
        </authorList>
    </citation>
    <scope>NUCLEOTIDE SEQUENCE [LARGE SCALE GENOMIC DNA]</scope>
    <source>
        <strain evidence="5">TH2012</strain>
    </source>
</reference>
<dbReference type="GO" id="GO:0016829">
    <property type="term" value="F:lyase activity"/>
    <property type="evidence" value="ECO:0007669"/>
    <property type="project" value="UniProtKB-KW"/>
</dbReference>
<evidence type="ECO:0000256" key="1">
    <source>
        <dbReference type="ARBA" id="ARBA00007734"/>
    </source>
</evidence>
<dbReference type="Gene3D" id="1.10.530.10">
    <property type="match status" value="1"/>
</dbReference>
<dbReference type="PROSITE" id="PS00922">
    <property type="entry name" value="TRANSGLYCOSYLASE"/>
    <property type="match status" value="1"/>
</dbReference>
<keyword evidence="2" id="KW-0732">Signal</keyword>
<evidence type="ECO:0000259" key="3">
    <source>
        <dbReference type="Pfam" id="PF01464"/>
    </source>
</evidence>